<dbReference type="SUPFAM" id="SSF52768">
    <property type="entry name" value="Arginase/deacetylase"/>
    <property type="match status" value="1"/>
</dbReference>
<evidence type="ECO:0000313" key="1">
    <source>
        <dbReference type="EMBL" id="PRD17571.1"/>
    </source>
</evidence>
<protein>
    <recommendedName>
        <fullName evidence="3">Arginase</fullName>
    </recommendedName>
</protein>
<sequence length="291" mass="32874">MTAEDRPLVLDFDGSVAGLDRATILPLSDWQQRVRFGAGWGDWRKLMAASRDLLPERYGCVFTGSGDYHHLSYLLLQRLPADRPVQLIICDNHPDNMLYPFGIHCGSWVYHASRLPQISQIHVLGICSSDIGLSHAWENHLRPLLSKKLHYWSIGVDTRWLNWLGAGECNHRFDDPDSLLSAFLRQLSGDPVYLSLDKDVLSKQVVQTNWDQGCFELKHLELLIEACANRLVGMDITGEVSSCEYHSRLKRWLSAGDGQQLISASEAAEWQRSQNRLNQQLLAVVQRASGG</sequence>
<evidence type="ECO:0000313" key="2">
    <source>
        <dbReference type="Proteomes" id="UP000239181"/>
    </source>
</evidence>
<gene>
    <name evidence="1" type="ORF">CQW29_01955</name>
</gene>
<dbReference type="InterPro" id="IPR023696">
    <property type="entry name" value="Ureohydrolase_dom_sf"/>
</dbReference>
<organism evidence="1 2">
    <name type="scientific">Pantoea coffeiphila</name>
    <dbReference type="NCBI Taxonomy" id="1465635"/>
    <lineage>
        <taxon>Bacteria</taxon>
        <taxon>Pseudomonadati</taxon>
        <taxon>Pseudomonadota</taxon>
        <taxon>Gammaproteobacteria</taxon>
        <taxon>Enterobacterales</taxon>
        <taxon>Erwiniaceae</taxon>
        <taxon>Pantoea</taxon>
    </lineage>
</organism>
<comment type="caution">
    <text evidence="1">The sequence shown here is derived from an EMBL/GenBank/DDBJ whole genome shotgun (WGS) entry which is preliminary data.</text>
</comment>
<keyword evidence="2" id="KW-1185">Reference proteome</keyword>
<accession>A0A2S9IIG6</accession>
<dbReference type="Proteomes" id="UP000239181">
    <property type="component" value="Unassembled WGS sequence"/>
</dbReference>
<proteinExistence type="predicted"/>
<name>A0A2S9IIG6_9GAMM</name>
<dbReference type="EMBL" id="PDET01000001">
    <property type="protein sequence ID" value="PRD17571.1"/>
    <property type="molecule type" value="Genomic_DNA"/>
</dbReference>
<evidence type="ECO:0008006" key="3">
    <source>
        <dbReference type="Google" id="ProtNLM"/>
    </source>
</evidence>
<dbReference type="AlphaFoldDB" id="A0A2S9IIG6"/>
<dbReference type="OrthoDB" id="8770139at2"/>
<reference evidence="1 2" key="1">
    <citation type="submission" date="2017-10" db="EMBL/GenBank/DDBJ databases">
        <title>Draft genome of two endophytic bacteria isolated from 'guarana' Paullinia cupana (Mart.) Ducke.</title>
        <authorList>
            <person name="Siqueira K.A."/>
            <person name="Liotti R.G."/>
            <person name="Mendes T.A."/>
            <person name="Soares M.A."/>
        </authorList>
    </citation>
    <scope>NUCLEOTIDE SEQUENCE [LARGE SCALE GENOMIC DNA]</scope>
    <source>
        <strain evidence="1 2">342</strain>
    </source>
</reference>
<dbReference type="Gene3D" id="3.40.800.10">
    <property type="entry name" value="Ureohydrolase domain"/>
    <property type="match status" value="1"/>
</dbReference>